<dbReference type="EMBL" id="KE343711">
    <property type="protein sequence ID" value="EXB39108.1"/>
    <property type="molecule type" value="Genomic_DNA"/>
</dbReference>
<evidence type="ECO:0000256" key="1">
    <source>
        <dbReference type="SAM" id="MobiDB-lite"/>
    </source>
</evidence>
<proteinExistence type="predicted"/>
<dbReference type="PROSITE" id="PS50144">
    <property type="entry name" value="MATH"/>
    <property type="match status" value="1"/>
</dbReference>
<dbReference type="PANTHER" id="PTHR46162">
    <property type="entry name" value="TRAF-LIKE FAMILY PROTEIN"/>
    <property type="match status" value="1"/>
</dbReference>
<feature type="compositionally biased region" description="Polar residues" evidence="1">
    <location>
        <begin position="210"/>
        <end position="220"/>
    </location>
</feature>
<name>W9QKF4_9ROSA</name>
<dbReference type="Gene3D" id="2.60.210.10">
    <property type="entry name" value="Apoptosis, Tumor Necrosis Factor Receptor Associated Protein 2, Chain A"/>
    <property type="match status" value="2"/>
</dbReference>
<feature type="domain" description="MATH" evidence="2">
    <location>
        <begin position="94"/>
        <end position="210"/>
    </location>
</feature>
<dbReference type="SUPFAM" id="SSF49599">
    <property type="entry name" value="TRAF domain-like"/>
    <property type="match status" value="2"/>
</dbReference>
<gene>
    <name evidence="3" type="ORF">L484_016578</name>
</gene>
<sequence length="220" mass="24872">MSGDSVVVRKAAAAWSTEETQPGWTRDRRLGWEEMEISVLCRKGFSLLPLETFKDPSNGYLVDDSCMFGAEVFVIKNTGKWESLSFVKAPNIKNSTFTWEVENFSELDEDFYLSEMFSVGRTLWKLKIYPNGLHPFKGKALSLYLAPTLCLCGSNNATKAATYAEFELRLLDTVNGKNTERSVEVFLRRNKKKKEEAFTSESEDGLEEGSQASSINVEDR</sequence>
<protein>
    <recommendedName>
        <fullName evidence="2">MATH domain-containing protein</fullName>
    </recommendedName>
</protein>
<dbReference type="STRING" id="981085.W9QKF4"/>
<dbReference type="Proteomes" id="UP000030645">
    <property type="component" value="Unassembled WGS sequence"/>
</dbReference>
<evidence type="ECO:0000313" key="4">
    <source>
        <dbReference type="Proteomes" id="UP000030645"/>
    </source>
</evidence>
<dbReference type="Pfam" id="PF22486">
    <property type="entry name" value="MATH_2"/>
    <property type="match status" value="1"/>
</dbReference>
<feature type="region of interest" description="Disordered" evidence="1">
    <location>
        <begin position="193"/>
        <end position="220"/>
    </location>
</feature>
<dbReference type="InterPro" id="IPR002083">
    <property type="entry name" value="MATH/TRAF_dom"/>
</dbReference>
<dbReference type="CDD" id="cd00121">
    <property type="entry name" value="MATH"/>
    <property type="match status" value="1"/>
</dbReference>
<reference evidence="4" key="1">
    <citation type="submission" date="2013-01" db="EMBL/GenBank/DDBJ databases">
        <title>Draft Genome Sequence of a Mulberry Tree, Morus notabilis C.K. Schneid.</title>
        <authorList>
            <person name="He N."/>
            <person name="Zhao S."/>
        </authorList>
    </citation>
    <scope>NUCLEOTIDE SEQUENCE</scope>
</reference>
<evidence type="ECO:0000259" key="2">
    <source>
        <dbReference type="PROSITE" id="PS50144"/>
    </source>
</evidence>
<dbReference type="eggNOG" id="KOG1987">
    <property type="taxonomic scope" value="Eukaryota"/>
</dbReference>
<dbReference type="PANTHER" id="PTHR46162:SF40">
    <property type="entry name" value="TRAF-LIKE FAMILY PROTEIN"/>
    <property type="match status" value="1"/>
</dbReference>
<dbReference type="AlphaFoldDB" id="W9QKF4"/>
<evidence type="ECO:0000313" key="3">
    <source>
        <dbReference type="EMBL" id="EXB39108.1"/>
    </source>
</evidence>
<dbReference type="InterPro" id="IPR008974">
    <property type="entry name" value="TRAF-like"/>
</dbReference>
<accession>W9QKF4</accession>
<keyword evidence="4" id="KW-1185">Reference proteome</keyword>
<organism evidence="3 4">
    <name type="scientific">Morus notabilis</name>
    <dbReference type="NCBI Taxonomy" id="981085"/>
    <lineage>
        <taxon>Eukaryota</taxon>
        <taxon>Viridiplantae</taxon>
        <taxon>Streptophyta</taxon>
        <taxon>Embryophyta</taxon>
        <taxon>Tracheophyta</taxon>
        <taxon>Spermatophyta</taxon>
        <taxon>Magnoliopsida</taxon>
        <taxon>eudicotyledons</taxon>
        <taxon>Gunneridae</taxon>
        <taxon>Pentapetalae</taxon>
        <taxon>rosids</taxon>
        <taxon>fabids</taxon>
        <taxon>Rosales</taxon>
        <taxon>Moraceae</taxon>
        <taxon>Moreae</taxon>
        <taxon>Morus</taxon>
    </lineage>
</organism>